<protein>
    <submittedName>
        <fullName evidence="2">Uncharacterized protein</fullName>
    </submittedName>
</protein>
<evidence type="ECO:0000313" key="3">
    <source>
        <dbReference type="Proteomes" id="UP000346198"/>
    </source>
</evidence>
<name>A0A6C2ULE3_9BACT</name>
<evidence type="ECO:0000313" key="2">
    <source>
        <dbReference type="EMBL" id="VGO21060.1"/>
    </source>
</evidence>
<keyword evidence="1" id="KW-0732">Signal</keyword>
<dbReference type="RefSeq" id="WP_136062548.1">
    <property type="nucleotide sequence ID" value="NZ_CAAHFH010000002.1"/>
</dbReference>
<dbReference type="Proteomes" id="UP000346198">
    <property type="component" value="Unassembled WGS sequence"/>
</dbReference>
<gene>
    <name evidence="2" type="ORF">SCARR_03129</name>
</gene>
<keyword evidence="3" id="KW-1185">Reference proteome</keyword>
<dbReference type="EMBL" id="CAAHFH010000002">
    <property type="protein sequence ID" value="VGO21060.1"/>
    <property type="molecule type" value="Genomic_DNA"/>
</dbReference>
<evidence type="ECO:0000256" key="1">
    <source>
        <dbReference type="SAM" id="SignalP"/>
    </source>
</evidence>
<accession>A0A6C2ULE3</accession>
<reference evidence="2 3" key="1">
    <citation type="submission" date="2019-04" db="EMBL/GenBank/DDBJ databases">
        <authorList>
            <person name="Van Vliet M D."/>
        </authorList>
    </citation>
    <scope>NUCLEOTIDE SEQUENCE [LARGE SCALE GENOMIC DNA]</scope>
    <source>
        <strain evidence="2 3">F21</strain>
    </source>
</reference>
<feature type="signal peptide" evidence="1">
    <location>
        <begin position="1"/>
        <end position="21"/>
    </location>
</feature>
<feature type="chain" id="PRO_5025455737" evidence="1">
    <location>
        <begin position="22"/>
        <end position="162"/>
    </location>
</feature>
<organism evidence="2 3">
    <name type="scientific">Pontiella sulfatireligans</name>
    <dbReference type="NCBI Taxonomy" id="2750658"/>
    <lineage>
        <taxon>Bacteria</taxon>
        <taxon>Pseudomonadati</taxon>
        <taxon>Kiritimatiellota</taxon>
        <taxon>Kiritimatiellia</taxon>
        <taxon>Kiritimatiellales</taxon>
        <taxon>Pontiellaceae</taxon>
        <taxon>Pontiella</taxon>
    </lineage>
</organism>
<dbReference type="AlphaFoldDB" id="A0A6C2ULE3"/>
<proteinExistence type="predicted"/>
<sequence length="162" mass="18486">MKKQILIISLLVLATTLQVIANDKVKRVADMEYIARFAKGRDIEVSDAFWLPLSFPRDEFEVALKQYLKEQSQKTTDKRMLVALKEVESKMPKFKIEYAGVTRNGKKLILCQMHLMHTFLPDEDEVEYSSFSSICDGGTSVCTSVFDPETKKVLSLIWNGEA</sequence>